<dbReference type="PROSITE" id="PS51925">
    <property type="entry name" value="SWIB_MDM2"/>
    <property type="match status" value="1"/>
</dbReference>
<feature type="coiled-coil region" evidence="1">
    <location>
        <begin position="103"/>
        <end position="144"/>
    </location>
</feature>
<feature type="compositionally biased region" description="Low complexity" evidence="2">
    <location>
        <begin position="8"/>
        <end position="27"/>
    </location>
</feature>
<dbReference type="SMART" id="SM00151">
    <property type="entry name" value="SWIB"/>
    <property type="match status" value="1"/>
</dbReference>
<dbReference type="InterPro" id="IPR019835">
    <property type="entry name" value="SWIB_domain"/>
</dbReference>
<accession>A0A6C0LNR6</accession>
<dbReference type="Pfam" id="PF02201">
    <property type="entry name" value="SWIB"/>
    <property type="match status" value="1"/>
</dbReference>
<dbReference type="Gene3D" id="1.10.245.10">
    <property type="entry name" value="SWIB/MDM2 domain"/>
    <property type="match status" value="1"/>
</dbReference>
<dbReference type="SUPFAM" id="SSF47592">
    <property type="entry name" value="SWIB/MDM2 domain"/>
    <property type="match status" value="1"/>
</dbReference>
<reference evidence="4" key="1">
    <citation type="journal article" date="2020" name="Nature">
        <title>Giant virus diversity and host interactions through global metagenomics.</title>
        <authorList>
            <person name="Schulz F."/>
            <person name="Roux S."/>
            <person name="Paez-Espino D."/>
            <person name="Jungbluth S."/>
            <person name="Walsh D.A."/>
            <person name="Denef V.J."/>
            <person name="McMahon K.D."/>
            <person name="Konstantinidis K.T."/>
            <person name="Eloe-Fadrosh E.A."/>
            <person name="Kyrpides N.C."/>
            <person name="Woyke T."/>
        </authorList>
    </citation>
    <scope>NUCLEOTIDE SEQUENCE</scope>
    <source>
        <strain evidence="4">GVMAG-M-3300027963-21</strain>
    </source>
</reference>
<sequence length="247" mass="26019">MPSPPSKKQPVSVSPVQVVATSSPADTLTKKKKPVATPTVLSTVPAPATVATPVVPVAATAVTAASETVPASAATAASSTAPATAASDAVAPDNVLSSIIDKVNTLSAAIKDIQANLKVLSKEYDKQQKIIEKAQKKRLNAKNSPSGFAKPNKISDELCDFIGVPHGTEKSRTDITRLINAYVKEHNLNKPENKRFILPDDKLKKILNVGDSEEINYFILQRLISHHFPASASKTTAKPVAATATAK</sequence>
<dbReference type="InterPro" id="IPR036885">
    <property type="entry name" value="SWIB_MDM2_dom_sf"/>
</dbReference>
<evidence type="ECO:0000259" key="3">
    <source>
        <dbReference type="PROSITE" id="PS51925"/>
    </source>
</evidence>
<keyword evidence="1" id="KW-0175">Coiled coil</keyword>
<dbReference type="InterPro" id="IPR003121">
    <property type="entry name" value="SWIB_MDM2_domain"/>
</dbReference>
<protein>
    <recommendedName>
        <fullName evidence="3">DM2 domain-containing protein</fullName>
    </recommendedName>
</protein>
<dbReference type="AlphaFoldDB" id="A0A6C0LNR6"/>
<feature type="region of interest" description="Disordered" evidence="2">
    <location>
        <begin position="1"/>
        <end position="35"/>
    </location>
</feature>
<dbReference type="EMBL" id="MN740525">
    <property type="protein sequence ID" value="QHU31214.1"/>
    <property type="molecule type" value="Genomic_DNA"/>
</dbReference>
<name>A0A6C0LNR6_9ZZZZ</name>
<evidence type="ECO:0000256" key="2">
    <source>
        <dbReference type="SAM" id="MobiDB-lite"/>
    </source>
</evidence>
<organism evidence="4">
    <name type="scientific">viral metagenome</name>
    <dbReference type="NCBI Taxonomy" id="1070528"/>
    <lineage>
        <taxon>unclassified sequences</taxon>
        <taxon>metagenomes</taxon>
        <taxon>organismal metagenomes</taxon>
    </lineage>
</organism>
<evidence type="ECO:0000256" key="1">
    <source>
        <dbReference type="SAM" id="Coils"/>
    </source>
</evidence>
<proteinExistence type="predicted"/>
<dbReference type="PANTHER" id="PTHR13844">
    <property type="entry name" value="SWI/SNF-RELATED MATRIX-ASSOCIATED ACTIN-DEPENDENT REGULATOR OF CHROMATIN SUBFAMILY D"/>
    <property type="match status" value="1"/>
</dbReference>
<dbReference type="CDD" id="cd10567">
    <property type="entry name" value="SWIB-MDM2_like"/>
    <property type="match status" value="1"/>
</dbReference>
<evidence type="ECO:0000313" key="4">
    <source>
        <dbReference type="EMBL" id="QHU31214.1"/>
    </source>
</evidence>
<feature type="domain" description="DM2" evidence="3">
    <location>
        <begin position="147"/>
        <end position="230"/>
    </location>
</feature>